<sequence length="148" mass="16660">MDAALRTRYGVEGEWALWQEHTIRWAECDIYAHVNHAAYLTLFEDMRIRWWLEAGGGFSASEPGPVVGSLEVKYLRPGHFRDRVLLTARTASFRRTSFVHEYGMWRDGLLCSARALCVVVDNATGAKAAIPEAMRRLMAERDGASAEG</sequence>
<comment type="similarity">
    <text evidence="1">Belongs to the 4-hydroxybenzoyl-CoA thioesterase family.</text>
</comment>
<comment type="caution">
    <text evidence="3">The sequence shown here is derived from an EMBL/GenBank/DDBJ whole genome shotgun (WGS) entry which is preliminary data.</text>
</comment>
<proteinExistence type="inferred from homology"/>
<dbReference type="Gene3D" id="3.10.129.10">
    <property type="entry name" value="Hotdog Thioesterase"/>
    <property type="match status" value="1"/>
</dbReference>
<keyword evidence="4" id="KW-1185">Reference proteome</keyword>
<dbReference type="RefSeq" id="WP_184481563.1">
    <property type="nucleotide sequence ID" value="NZ_JAAEDJ010000013.1"/>
</dbReference>
<dbReference type="InterPro" id="IPR050563">
    <property type="entry name" value="4-hydroxybenzoyl-CoA_TE"/>
</dbReference>
<dbReference type="InterPro" id="IPR029069">
    <property type="entry name" value="HotDog_dom_sf"/>
</dbReference>
<evidence type="ECO:0000313" key="4">
    <source>
        <dbReference type="Proteomes" id="UP000562254"/>
    </source>
</evidence>
<dbReference type="EC" id="3.1.2.-" evidence="3"/>
<evidence type="ECO:0000256" key="1">
    <source>
        <dbReference type="ARBA" id="ARBA00005953"/>
    </source>
</evidence>
<protein>
    <submittedName>
        <fullName evidence="3">Acyl-CoA thioester hydrolase</fullName>
        <ecNumber evidence="3">3.1.2.-</ecNumber>
    </submittedName>
</protein>
<name>A0A840XXZ7_9PROT</name>
<dbReference type="PANTHER" id="PTHR31793:SF27">
    <property type="entry name" value="NOVEL THIOESTERASE SUPERFAMILY DOMAIN AND SAPOSIN A-TYPE DOMAIN CONTAINING PROTEIN (0610012H03RIK)"/>
    <property type="match status" value="1"/>
</dbReference>
<dbReference type="SUPFAM" id="SSF54637">
    <property type="entry name" value="Thioesterase/thiol ester dehydrase-isomerase"/>
    <property type="match status" value="1"/>
</dbReference>
<dbReference type="AlphaFoldDB" id="A0A840XXZ7"/>
<dbReference type="GO" id="GO:0047617">
    <property type="term" value="F:fatty acyl-CoA hydrolase activity"/>
    <property type="evidence" value="ECO:0007669"/>
    <property type="project" value="TreeGrafter"/>
</dbReference>
<evidence type="ECO:0000256" key="2">
    <source>
        <dbReference type="ARBA" id="ARBA00022801"/>
    </source>
</evidence>
<evidence type="ECO:0000313" key="3">
    <source>
        <dbReference type="EMBL" id="MBB5688691.1"/>
    </source>
</evidence>
<dbReference type="Proteomes" id="UP000562254">
    <property type="component" value="Unassembled WGS sequence"/>
</dbReference>
<dbReference type="Pfam" id="PF13279">
    <property type="entry name" value="4HBT_2"/>
    <property type="match status" value="1"/>
</dbReference>
<keyword evidence="2 3" id="KW-0378">Hydrolase</keyword>
<gene>
    <name evidence="3" type="ORF">FHS88_000807</name>
</gene>
<reference evidence="3 4" key="1">
    <citation type="submission" date="2020-08" db="EMBL/GenBank/DDBJ databases">
        <title>Genomic Encyclopedia of Type Strains, Phase IV (KMG-IV): sequencing the most valuable type-strain genomes for metagenomic binning, comparative biology and taxonomic classification.</title>
        <authorList>
            <person name="Goeker M."/>
        </authorList>
    </citation>
    <scope>NUCLEOTIDE SEQUENCE [LARGE SCALE GENOMIC DNA]</scope>
    <source>
        <strain evidence="3 4">DSM 25895</strain>
    </source>
</reference>
<dbReference type="CDD" id="cd00586">
    <property type="entry name" value="4HBT"/>
    <property type="match status" value="1"/>
</dbReference>
<accession>A0A840XXZ7</accession>
<organism evidence="3 4">
    <name type="scientific">Neoroseomonas alkaliterrae</name>
    <dbReference type="NCBI Taxonomy" id="1452450"/>
    <lineage>
        <taxon>Bacteria</taxon>
        <taxon>Pseudomonadati</taxon>
        <taxon>Pseudomonadota</taxon>
        <taxon>Alphaproteobacteria</taxon>
        <taxon>Acetobacterales</taxon>
        <taxon>Acetobacteraceae</taxon>
        <taxon>Neoroseomonas</taxon>
    </lineage>
</organism>
<dbReference type="EMBL" id="JACIJE010000002">
    <property type="protein sequence ID" value="MBB5688691.1"/>
    <property type="molecule type" value="Genomic_DNA"/>
</dbReference>
<dbReference type="PANTHER" id="PTHR31793">
    <property type="entry name" value="4-HYDROXYBENZOYL-COA THIOESTERASE FAMILY MEMBER"/>
    <property type="match status" value="1"/>
</dbReference>